<dbReference type="EMBL" id="JACJVQ010000005">
    <property type="protein sequence ID" value="MBB6633505.1"/>
    <property type="molecule type" value="Genomic_DNA"/>
</dbReference>
<sequence>MSSYARILNGHAEEALKVMSSIREISVEESGSDERIAQSLGGIHKEIVKGMDRIRKTLDQLMENVEWDSFNVSFFGETNAGKSTTIGALLRDNDEGIGDGRKDFTQRKQSRTWNGVHLMDMPGIEGNELKYENEIRTSVLKSHVIFYVAAANKEPEEGTLRKIKKYLKDQAKVYVILNIRGKPGMYARVKELISPNVQSVRDRTEAKLRSIIGAQYKGIFLVNSHLAYVASGRPARDEFIADRDKAISVFGSAEQAYAFSRFDELEAEIKRLHEMAPKEIAVNNTYKLVQGIESILSSLLREKKNFDQDIKLLKDQVKQATEKVEHTIGKYNRDLLNDLDARLERMKSDMQHKLASCIDNGLGESAIQNALREVKDRHELEIKDGLEAHIASLRSEIAKHLDNLRTRIDLGLKFNGVKNGDIDLGEIVREMKLSFKYIFDQVADLGFTIVGIVTSFAINPILGAVTLVVGVIRKIWDWFFRDPAKRKREAKDKAYYEIDKSINGVKKEMEANMRREAATLERGIKRQLHAVNQFVRSTERLSQALNAKVRELNLVRIDISNSLIEFVSGTRPQVAYLDLRMRRAVCILDKPIRYREELLQLEAFEQYGSINELLNGLDQRVERQILFYGGKDEFHYRMLSGINDYYASKNPAHPIKQVRRG</sequence>
<dbReference type="Proteomes" id="UP000535838">
    <property type="component" value="Unassembled WGS sequence"/>
</dbReference>
<dbReference type="InterPro" id="IPR006073">
    <property type="entry name" value="GTP-bd"/>
</dbReference>
<name>A0A841SU23_9BACL</name>
<evidence type="ECO:0000313" key="4">
    <source>
        <dbReference type="EMBL" id="MBB6633505.1"/>
    </source>
</evidence>
<comment type="caution">
    <text evidence="4">The sequence shown here is derived from an EMBL/GenBank/DDBJ whole genome shotgun (WGS) entry which is preliminary data.</text>
</comment>
<keyword evidence="2" id="KW-1133">Transmembrane helix</keyword>
<dbReference type="SUPFAM" id="SSF52540">
    <property type="entry name" value="P-loop containing nucleoside triphosphate hydrolases"/>
    <property type="match status" value="1"/>
</dbReference>
<feature type="domain" description="G" evidence="3">
    <location>
        <begin position="72"/>
        <end position="178"/>
    </location>
</feature>
<gene>
    <name evidence="4" type="ORF">H7B67_05255</name>
</gene>
<dbReference type="GO" id="GO:0005525">
    <property type="term" value="F:GTP binding"/>
    <property type="evidence" value="ECO:0007669"/>
    <property type="project" value="InterPro"/>
</dbReference>
<keyword evidence="2" id="KW-0812">Transmembrane</keyword>
<dbReference type="Gene3D" id="3.40.50.300">
    <property type="entry name" value="P-loop containing nucleotide triphosphate hydrolases"/>
    <property type="match status" value="1"/>
</dbReference>
<accession>A0A841SU23</accession>
<keyword evidence="1" id="KW-0175">Coiled coil</keyword>
<dbReference type="RefSeq" id="WP_185118746.1">
    <property type="nucleotide sequence ID" value="NZ_JACJVQ010000005.1"/>
</dbReference>
<evidence type="ECO:0000259" key="3">
    <source>
        <dbReference type="Pfam" id="PF01926"/>
    </source>
</evidence>
<keyword evidence="2" id="KW-0472">Membrane</keyword>
<reference evidence="4 5" key="1">
    <citation type="submission" date="2020-08" db="EMBL/GenBank/DDBJ databases">
        <title>Cohnella phylogeny.</title>
        <authorList>
            <person name="Dunlap C."/>
        </authorList>
    </citation>
    <scope>NUCLEOTIDE SEQUENCE [LARGE SCALE GENOMIC DNA]</scope>
    <source>
        <strain evidence="4 5">DSM 25241</strain>
    </source>
</reference>
<keyword evidence="5" id="KW-1185">Reference proteome</keyword>
<evidence type="ECO:0000256" key="1">
    <source>
        <dbReference type="SAM" id="Coils"/>
    </source>
</evidence>
<dbReference type="Pfam" id="PF01926">
    <property type="entry name" value="MMR_HSR1"/>
    <property type="match status" value="1"/>
</dbReference>
<protein>
    <submittedName>
        <fullName evidence="4">50S ribosome-binding GTPase</fullName>
    </submittedName>
</protein>
<feature type="coiled-coil region" evidence="1">
    <location>
        <begin position="296"/>
        <end position="330"/>
    </location>
</feature>
<organism evidence="4 5">
    <name type="scientific">Cohnella thailandensis</name>
    <dbReference type="NCBI Taxonomy" id="557557"/>
    <lineage>
        <taxon>Bacteria</taxon>
        <taxon>Bacillati</taxon>
        <taxon>Bacillota</taxon>
        <taxon>Bacilli</taxon>
        <taxon>Bacillales</taxon>
        <taxon>Paenibacillaceae</taxon>
        <taxon>Cohnella</taxon>
    </lineage>
</organism>
<evidence type="ECO:0000313" key="5">
    <source>
        <dbReference type="Proteomes" id="UP000535838"/>
    </source>
</evidence>
<feature type="transmembrane region" description="Helical" evidence="2">
    <location>
        <begin position="445"/>
        <end position="472"/>
    </location>
</feature>
<proteinExistence type="predicted"/>
<dbReference type="AlphaFoldDB" id="A0A841SU23"/>
<dbReference type="InterPro" id="IPR027417">
    <property type="entry name" value="P-loop_NTPase"/>
</dbReference>
<evidence type="ECO:0000256" key="2">
    <source>
        <dbReference type="SAM" id="Phobius"/>
    </source>
</evidence>